<evidence type="ECO:0000256" key="3">
    <source>
        <dbReference type="ARBA" id="ARBA00022786"/>
    </source>
</evidence>
<comment type="pathway">
    <text evidence="1 4">Protein modification; protein ubiquitination.</text>
</comment>
<evidence type="ECO:0000259" key="6">
    <source>
        <dbReference type="Pfam" id="PF03931"/>
    </source>
</evidence>
<dbReference type="InterPro" id="IPR011333">
    <property type="entry name" value="SKP1/BTB/POZ_sf"/>
</dbReference>
<dbReference type="SMR" id="A0A1S4CHC7"/>
<evidence type="ECO:0000256" key="2">
    <source>
        <dbReference type="ARBA" id="ARBA00009993"/>
    </source>
</evidence>
<evidence type="ECO:0000256" key="4">
    <source>
        <dbReference type="PIRNR" id="PIRNR028729"/>
    </source>
</evidence>
<comment type="function">
    <text evidence="4">Involved in ubiquitination and subsequent proteasomal degradation of target proteins. Together with CUL1, RBX1 and a F-box protein, it forms a SCF E3 ubiquitin ligase complex. The functional specificity of this complex depends on the type of F-box protein. In the SCF complex, it serves as an adapter that links the F-box protein to CUL1.</text>
</comment>
<evidence type="ECO:0000313" key="7">
    <source>
        <dbReference type="Proteomes" id="UP000790787"/>
    </source>
</evidence>
<feature type="domain" description="SKP1 component dimerisation" evidence="5">
    <location>
        <begin position="149"/>
        <end position="196"/>
    </location>
</feature>
<dbReference type="GO" id="GO:0005737">
    <property type="term" value="C:cytoplasm"/>
    <property type="evidence" value="ECO:0000318"/>
    <property type="project" value="GO_Central"/>
</dbReference>
<dbReference type="RefSeq" id="XP_016500600.1">
    <property type="nucleotide sequence ID" value="XM_016645114.2"/>
</dbReference>
<comment type="similarity">
    <text evidence="2 4">Belongs to the SKP1 family.</text>
</comment>
<gene>
    <name evidence="8" type="primary">LOC107819038</name>
</gene>
<dbReference type="OrthoDB" id="2342932at2759"/>
<evidence type="ECO:0000313" key="8">
    <source>
        <dbReference type="RefSeq" id="XP_016500600.1"/>
    </source>
</evidence>
<dbReference type="OMA" id="CVADRIM"/>
<keyword evidence="3 4" id="KW-0833">Ubl conjugation pathway</keyword>
<dbReference type="SMART" id="SM00512">
    <property type="entry name" value="Skp1"/>
    <property type="match status" value="1"/>
</dbReference>
<dbReference type="FunFam" id="3.30.710.10:FF:000026">
    <property type="entry name" value="E3 ubiquitin ligase complex SCF subunit"/>
    <property type="match status" value="1"/>
</dbReference>
<dbReference type="InterPro" id="IPR016073">
    <property type="entry name" value="Skp1_comp_POZ"/>
</dbReference>
<evidence type="ECO:0000259" key="5">
    <source>
        <dbReference type="Pfam" id="PF01466"/>
    </source>
</evidence>
<dbReference type="InterPro" id="IPR016072">
    <property type="entry name" value="Skp1_comp_dimer"/>
</dbReference>
<dbReference type="UniPathway" id="UPA00143"/>
<reference evidence="7" key="1">
    <citation type="journal article" date="2014" name="Nat. Commun.">
        <title>The tobacco genome sequence and its comparison with those of tomato and potato.</title>
        <authorList>
            <person name="Sierro N."/>
            <person name="Battey J.N."/>
            <person name="Ouadi S."/>
            <person name="Bakaher N."/>
            <person name="Bovet L."/>
            <person name="Willig A."/>
            <person name="Goepfert S."/>
            <person name="Peitsch M.C."/>
            <person name="Ivanov N.V."/>
        </authorList>
    </citation>
    <scope>NUCLEOTIDE SEQUENCE [LARGE SCALE GENOMIC DNA]</scope>
</reference>
<dbReference type="SUPFAM" id="SSF81382">
    <property type="entry name" value="Skp1 dimerisation domain-like"/>
    <property type="match status" value="1"/>
</dbReference>
<dbReference type="SUPFAM" id="SSF54695">
    <property type="entry name" value="POZ domain"/>
    <property type="match status" value="1"/>
</dbReference>
<reference evidence="8" key="2">
    <citation type="submission" date="2025-08" db="UniProtKB">
        <authorList>
            <consortium name="RefSeq"/>
        </authorList>
    </citation>
    <scope>IDENTIFICATION</scope>
    <source>
        <tissue evidence="8">Leaf</tissue>
    </source>
</reference>
<keyword evidence="7" id="KW-1185">Reference proteome</keyword>
<dbReference type="PaxDb" id="4097-A0A1S4CHC7"/>
<dbReference type="PANTHER" id="PTHR11165">
    <property type="entry name" value="SKP1"/>
    <property type="match status" value="1"/>
</dbReference>
<proteinExistence type="inferred from homology"/>
<sequence>MPIPIPLHSLLWNFFLKPSASPNFFLRKTFLMASSSKITPATENKVLILKSNDGDEFQLEESIAIGSVTIKNMVEDDCASNIIPLPNVDTETLIKTIEYLKKHAEISGSDEEEEEIKKTKIKDFDKEFVSVKMQKLFNIILAANFLDIKPLLDLCAQAIADKIKNKSHVAVRKIFNVECDYTKEEEDAIRKDNEWAFEGEEFDESLD</sequence>
<dbReference type="RefSeq" id="XP_016500600.1">
    <property type="nucleotide sequence ID" value="XM_016645114.1"/>
</dbReference>
<dbReference type="Gene3D" id="3.30.710.10">
    <property type="entry name" value="Potassium Channel Kv1.1, Chain A"/>
    <property type="match status" value="1"/>
</dbReference>
<dbReference type="GO" id="GO:0016567">
    <property type="term" value="P:protein ubiquitination"/>
    <property type="evidence" value="ECO:0007669"/>
    <property type="project" value="UniProtKB-UniRule"/>
</dbReference>
<dbReference type="InterPro" id="IPR016897">
    <property type="entry name" value="SKP1"/>
</dbReference>
<comment type="subunit">
    <text evidence="4">Part of a SCF (SKP1-cullin-F-box) protein ligase complex.</text>
</comment>
<dbReference type="InterPro" id="IPR001232">
    <property type="entry name" value="SKP1-like"/>
</dbReference>
<dbReference type="GO" id="GO:0009867">
    <property type="term" value="P:jasmonic acid mediated signaling pathway"/>
    <property type="evidence" value="ECO:0007669"/>
    <property type="project" value="UniProtKB-ARBA"/>
</dbReference>
<accession>A0A1S4CHC7</accession>
<evidence type="ECO:0000256" key="1">
    <source>
        <dbReference type="ARBA" id="ARBA00004906"/>
    </source>
</evidence>
<dbReference type="Pfam" id="PF03931">
    <property type="entry name" value="Skp1_POZ"/>
    <property type="match status" value="1"/>
</dbReference>
<dbReference type="GeneID" id="107819038"/>
<name>A0A1S4CHC7_TOBAC</name>
<dbReference type="GO" id="GO:0031146">
    <property type="term" value="P:SCF-dependent proteasomal ubiquitin-dependent protein catabolic process"/>
    <property type="evidence" value="ECO:0000318"/>
    <property type="project" value="GO_Central"/>
</dbReference>
<feature type="domain" description="SKP1 component POZ" evidence="6">
    <location>
        <begin position="46"/>
        <end position="104"/>
    </location>
</feature>
<protein>
    <recommendedName>
        <fullName evidence="4">SKP1-like protein</fullName>
    </recommendedName>
</protein>
<dbReference type="AlphaFoldDB" id="A0A1S4CHC7"/>
<dbReference type="InterPro" id="IPR036296">
    <property type="entry name" value="SKP1-like_dim_sf"/>
</dbReference>
<dbReference type="GO" id="GO:0097602">
    <property type="term" value="F:cullin family protein binding"/>
    <property type="evidence" value="ECO:0000318"/>
    <property type="project" value="GO_Central"/>
</dbReference>
<dbReference type="GO" id="GO:0005634">
    <property type="term" value="C:nucleus"/>
    <property type="evidence" value="ECO:0000318"/>
    <property type="project" value="GO_Central"/>
</dbReference>
<organism evidence="7 8">
    <name type="scientific">Nicotiana tabacum</name>
    <name type="common">Common tobacco</name>
    <dbReference type="NCBI Taxonomy" id="4097"/>
    <lineage>
        <taxon>Eukaryota</taxon>
        <taxon>Viridiplantae</taxon>
        <taxon>Streptophyta</taxon>
        <taxon>Embryophyta</taxon>
        <taxon>Tracheophyta</taxon>
        <taxon>Spermatophyta</taxon>
        <taxon>Magnoliopsida</taxon>
        <taxon>eudicotyledons</taxon>
        <taxon>Gunneridae</taxon>
        <taxon>Pentapetalae</taxon>
        <taxon>asterids</taxon>
        <taxon>lamiids</taxon>
        <taxon>Solanales</taxon>
        <taxon>Solanaceae</taxon>
        <taxon>Nicotianoideae</taxon>
        <taxon>Nicotianeae</taxon>
        <taxon>Nicotiana</taxon>
    </lineage>
</organism>
<dbReference type="STRING" id="4097.A0A1S4CHC7"/>
<dbReference type="KEGG" id="nta:107819038"/>
<dbReference type="PIRSF" id="PIRSF028729">
    <property type="entry name" value="E3_ubiquit_lig_SCF_Skp"/>
    <property type="match status" value="1"/>
</dbReference>
<dbReference type="Pfam" id="PF01466">
    <property type="entry name" value="Skp1"/>
    <property type="match status" value="1"/>
</dbReference>
<dbReference type="Proteomes" id="UP000790787">
    <property type="component" value="Chromosome 13"/>
</dbReference>